<reference evidence="1 2" key="1">
    <citation type="journal article" date="2015" name="Proc. Natl. Acad. Sci. U.S.A.">
        <title>The resurrection genome of Boea hygrometrica: A blueprint for survival of dehydration.</title>
        <authorList>
            <person name="Xiao L."/>
            <person name="Yang G."/>
            <person name="Zhang L."/>
            <person name="Yang X."/>
            <person name="Zhao S."/>
            <person name="Ji Z."/>
            <person name="Zhou Q."/>
            <person name="Hu M."/>
            <person name="Wang Y."/>
            <person name="Chen M."/>
            <person name="Xu Y."/>
            <person name="Jin H."/>
            <person name="Xiao X."/>
            <person name="Hu G."/>
            <person name="Bao F."/>
            <person name="Hu Y."/>
            <person name="Wan P."/>
            <person name="Li L."/>
            <person name="Deng X."/>
            <person name="Kuang T."/>
            <person name="Xiang C."/>
            <person name="Zhu J.K."/>
            <person name="Oliver M.J."/>
            <person name="He Y."/>
        </authorList>
    </citation>
    <scope>NUCLEOTIDE SEQUENCE [LARGE SCALE GENOMIC DNA]</scope>
    <source>
        <strain evidence="2">cv. XS01</strain>
    </source>
</reference>
<gene>
    <name evidence="1" type="ORF">F511_28980</name>
</gene>
<keyword evidence="2" id="KW-1185">Reference proteome</keyword>
<accession>A0A2Z7D7S1</accession>
<name>A0A2Z7D7S1_9LAMI</name>
<sequence length="196" mass="21579">MGFLASACAENDPGIEVSMQRGQRVVLPRNGASTLDSYPYPRRLETLCRTESGELHYRHQSKKIALPYSAIDTSSSGTVFTRRLNLSRPDYVLNGKQASSHGMCFFPKKCKSAARAPTTTFQGSQLQIIHFNWGGNSIKDMGFLASACAENDPGTEVSMQRGQRVVLPRNGASTLDSSPYPRRLETLCRTESGELQ</sequence>
<dbReference type="AlphaFoldDB" id="A0A2Z7D7S1"/>
<dbReference type="EMBL" id="KQ989517">
    <property type="protein sequence ID" value="KZV54609.1"/>
    <property type="molecule type" value="Genomic_DNA"/>
</dbReference>
<proteinExistence type="predicted"/>
<evidence type="ECO:0000313" key="1">
    <source>
        <dbReference type="EMBL" id="KZV54609.1"/>
    </source>
</evidence>
<organism evidence="1 2">
    <name type="scientific">Dorcoceras hygrometricum</name>
    <dbReference type="NCBI Taxonomy" id="472368"/>
    <lineage>
        <taxon>Eukaryota</taxon>
        <taxon>Viridiplantae</taxon>
        <taxon>Streptophyta</taxon>
        <taxon>Embryophyta</taxon>
        <taxon>Tracheophyta</taxon>
        <taxon>Spermatophyta</taxon>
        <taxon>Magnoliopsida</taxon>
        <taxon>eudicotyledons</taxon>
        <taxon>Gunneridae</taxon>
        <taxon>Pentapetalae</taxon>
        <taxon>asterids</taxon>
        <taxon>lamiids</taxon>
        <taxon>Lamiales</taxon>
        <taxon>Gesneriaceae</taxon>
        <taxon>Didymocarpoideae</taxon>
        <taxon>Trichosporeae</taxon>
        <taxon>Loxocarpinae</taxon>
        <taxon>Dorcoceras</taxon>
    </lineage>
</organism>
<dbReference type="Proteomes" id="UP000250235">
    <property type="component" value="Unassembled WGS sequence"/>
</dbReference>
<evidence type="ECO:0000313" key="2">
    <source>
        <dbReference type="Proteomes" id="UP000250235"/>
    </source>
</evidence>
<protein>
    <submittedName>
        <fullName evidence="1">Pentatricopeptide repeat-containing protein</fullName>
    </submittedName>
</protein>